<evidence type="ECO:0000256" key="4">
    <source>
        <dbReference type="ARBA" id="ARBA00023136"/>
    </source>
</evidence>
<keyword evidence="7" id="KW-1185">Reference proteome</keyword>
<keyword evidence="3 5" id="KW-1133">Transmembrane helix</keyword>
<proteinExistence type="predicted"/>
<reference evidence="6 7" key="1">
    <citation type="submission" date="2019-11" db="EMBL/GenBank/DDBJ databases">
        <title>Venatorbacter sp. nov. a predator of Campylobacter and other Gram-negative bacteria.</title>
        <authorList>
            <person name="Saeedi A."/>
            <person name="Cummings N.J."/>
            <person name="Connerton I.F."/>
            <person name="Connerton P.L."/>
        </authorList>
    </citation>
    <scope>NUCLEOTIDE SEQUENCE [LARGE SCALE GENOMIC DNA]</scope>
    <source>
        <strain evidence="6">XL5</strain>
    </source>
</reference>
<dbReference type="PANTHER" id="PTHR36926:SF1">
    <property type="entry name" value="COLICIN V PRODUCTION PROTEIN"/>
    <property type="match status" value="1"/>
</dbReference>
<evidence type="ECO:0000313" key="6">
    <source>
        <dbReference type="EMBL" id="QQD24262.1"/>
    </source>
</evidence>
<keyword evidence="2 5" id="KW-0812">Transmembrane</keyword>
<name>A0A9X7UWC9_9GAMM</name>
<evidence type="ECO:0000313" key="7">
    <source>
        <dbReference type="Proteomes" id="UP000596074"/>
    </source>
</evidence>
<dbReference type="AlphaFoldDB" id="A0A9X7UWC9"/>
<dbReference type="InterPro" id="IPR003825">
    <property type="entry name" value="Colicin-V_CvpA"/>
</dbReference>
<dbReference type="Proteomes" id="UP000596074">
    <property type="component" value="Chromosome"/>
</dbReference>
<accession>A0A9X7UWC9</accession>
<evidence type="ECO:0000256" key="5">
    <source>
        <dbReference type="SAM" id="Phobius"/>
    </source>
</evidence>
<comment type="subcellular location">
    <subcellularLocation>
        <location evidence="1">Membrane</location>
        <topology evidence="1">Multi-pass membrane protein</topology>
    </subcellularLocation>
</comment>
<evidence type="ECO:0000256" key="1">
    <source>
        <dbReference type="ARBA" id="ARBA00004141"/>
    </source>
</evidence>
<feature type="transmembrane region" description="Helical" evidence="5">
    <location>
        <begin position="101"/>
        <end position="121"/>
    </location>
</feature>
<dbReference type="PANTHER" id="PTHR36926">
    <property type="entry name" value="COLICIN V PRODUCTION PROTEIN"/>
    <property type="match status" value="1"/>
</dbReference>
<protein>
    <submittedName>
        <fullName evidence="6">CvpA family protein</fullName>
    </submittedName>
</protein>
<evidence type="ECO:0000256" key="2">
    <source>
        <dbReference type="ARBA" id="ARBA00022692"/>
    </source>
</evidence>
<dbReference type="InterPro" id="IPR052719">
    <property type="entry name" value="CvpA-like"/>
</dbReference>
<gene>
    <name evidence="6" type="ORF">GJQ55_07120</name>
</gene>
<dbReference type="GO" id="GO:0009403">
    <property type="term" value="P:toxin biosynthetic process"/>
    <property type="evidence" value="ECO:0007669"/>
    <property type="project" value="InterPro"/>
</dbReference>
<feature type="transmembrane region" description="Helical" evidence="5">
    <location>
        <begin position="31"/>
        <end position="49"/>
    </location>
</feature>
<feature type="transmembrane region" description="Helical" evidence="5">
    <location>
        <begin position="61"/>
        <end position="81"/>
    </location>
</feature>
<dbReference type="GO" id="GO:0016020">
    <property type="term" value="C:membrane"/>
    <property type="evidence" value="ECO:0007669"/>
    <property type="project" value="UniProtKB-SubCell"/>
</dbReference>
<evidence type="ECO:0000256" key="3">
    <source>
        <dbReference type="ARBA" id="ARBA00022989"/>
    </source>
</evidence>
<dbReference type="Pfam" id="PF02674">
    <property type="entry name" value="Colicin_V"/>
    <property type="match status" value="1"/>
</dbReference>
<organism evidence="6 7">
    <name type="scientific">Venatoribacter cucullus</name>
    <dbReference type="NCBI Taxonomy" id="2661630"/>
    <lineage>
        <taxon>Bacteria</taxon>
        <taxon>Pseudomonadati</taxon>
        <taxon>Pseudomonadota</taxon>
        <taxon>Gammaproteobacteria</taxon>
        <taxon>Oceanospirillales</taxon>
        <taxon>Oceanospirillaceae</taxon>
        <taxon>Venatoribacter</taxon>
    </lineage>
</organism>
<dbReference type="RefSeq" id="WP_228344302.1">
    <property type="nucleotide sequence ID" value="NZ_CP046056.1"/>
</dbReference>
<dbReference type="EMBL" id="CP046056">
    <property type="protein sequence ID" value="QQD24262.1"/>
    <property type="molecule type" value="Genomic_DNA"/>
</dbReference>
<keyword evidence="4 5" id="KW-0472">Membrane</keyword>
<feature type="transmembrane region" description="Helical" evidence="5">
    <location>
        <begin position="6"/>
        <end position="24"/>
    </location>
</feature>
<sequence>MAVIDWVVVAVLAVSTLISLKRGFVREALSLATWVIAFIVARLFSGNLATLLEGTVDTQSLRWIIAFAILFVGTIVIGAMVNHLLSEMVRVTGLSGTDRIFGMVFGLVRGLIILVAVVYGLQFTMLPQDAWWQESRFIPYLSTLADWARKTLPGATAQMMSLTQ</sequence>
<dbReference type="KEGG" id="vcw:GJQ55_07120"/>